<dbReference type="Proteomes" id="UP000738359">
    <property type="component" value="Unassembled WGS sequence"/>
</dbReference>
<name>A0A9P6M256_MORAP</name>
<keyword evidence="2" id="KW-1185">Reference proteome</keyword>
<accession>A0A9P6M256</accession>
<evidence type="ECO:0000313" key="1">
    <source>
        <dbReference type="EMBL" id="KAF9962764.1"/>
    </source>
</evidence>
<organism evidence="1 2">
    <name type="scientific">Mortierella alpina</name>
    <name type="common">Oleaginous fungus</name>
    <name type="synonym">Mortierella renispora</name>
    <dbReference type="NCBI Taxonomy" id="64518"/>
    <lineage>
        <taxon>Eukaryota</taxon>
        <taxon>Fungi</taxon>
        <taxon>Fungi incertae sedis</taxon>
        <taxon>Mucoromycota</taxon>
        <taxon>Mortierellomycotina</taxon>
        <taxon>Mortierellomycetes</taxon>
        <taxon>Mortierellales</taxon>
        <taxon>Mortierellaceae</taxon>
        <taxon>Mortierella</taxon>
    </lineage>
</organism>
<dbReference type="EMBL" id="JAAAHY010000529">
    <property type="protein sequence ID" value="KAF9962764.1"/>
    <property type="molecule type" value="Genomic_DNA"/>
</dbReference>
<protein>
    <submittedName>
        <fullName evidence="1">Uncharacterized protein</fullName>
    </submittedName>
</protein>
<reference evidence="1" key="1">
    <citation type="journal article" date="2020" name="Fungal Divers.">
        <title>Resolving the Mortierellaceae phylogeny through synthesis of multi-gene phylogenetics and phylogenomics.</title>
        <authorList>
            <person name="Vandepol N."/>
            <person name="Liber J."/>
            <person name="Desiro A."/>
            <person name="Na H."/>
            <person name="Kennedy M."/>
            <person name="Barry K."/>
            <person name="Grigoriev I.V."/>
            <person name="Miller A.N."/>
            <person name="O'Donnell K."/>
            <person name="Stajich J.E."/>
            <person name="Bonito G."/>
        </authorList>
    </citation>
    <scope>NUCLEOTIDE SEQUENCE</scope>
    <source>
        <strain evidence="1">CK1249</strain>
    </source>
</reference>
<proteinExistence type="predicted"/>
<evidence type="ECO:0000313" key="2">
    <source>
        <dbReference type="Proteomes" id="UP000738359"/>
    </source>
</evidence>
<dbReference type="InterPro" id="IPR053205">
    <property type="entry name" value="GHMP_kinase_L-arabinokinase"/>
</dbReference>
<dbReference type="PANTHER" id="PTHR38134:SF2">
    <property type="entry name" value="GALACTOKINASE"/>
    <property type="match status" value="1"/>
</dbReference>
<dbReference type="PANTHER" id="PTHR38134">
    <property type="entry name" value="SLR1395 PROTEIN"/>
    <property type="match status" value="1"/>
</dbReference>
<feature type="non-terminal residue" evidence="1">
    <location>
        <position position="139"/>
    </location>
</feature>
<dbReference type="AlphaFoldDB" id="A0A9P6M256"/>
<gene>
    <name evidence="1" type="ORF">BGZ70_007904</name>
</gene>
<comment type="caution">
    <text evidence="1">The sequence shown here is derived from an EMBL/GenBank/DDBJ whole genome shotgun (WGS) entry which is preliminary data.</text>
</comment>
<sequence>MSDTSNTAMTTRKGYTFCYYVSGHGFGHATRVNQIITELLKSTRIDPATQQAISLHTIYIVSDAPQFIFQDVIALGAIYRNAKVDAGVVQPLAYSVDREKTIEGVKNFLARREEMIQLEVTWLAQVGADCVLADAPFLP</sequence>
<dbReference type="OrthoDB" id="1684102at2759"/>